<evidence type="ECO:0000259" key="8">
    <source>
        <dbReference type="Pfam" id="PF01694"/>
    </source>
</evidence>
<evidence type="ECO:0000256" key="1">
    <source>
        <dbReference type="ARBA" id="ARBA00004141"/>
    </source>
</evidence>
<feature type="transmembrane region" description="Helical" evidence="7">
    <location>
        <begin position="207"/>
        <end position="226"/>
    </location>
</feature>
<accession>A0A3E2BJP9</accession>
<dbReference type="InterPro" id="IPR035952">
    <property type="entry name" value="Rhomboid-like_sf"/>
</dbReference>
<evidence type="ECO:0000313" key="9">
    <source>
        <dbReference type="EMBL" id="RFT14960.1"/>
    </source>
</evidence>
<dbReference type="SUPFAM" id="SSF48452">
    <property type="entry name" value="TPR-like"/>
    <property type="match status" value="1"/>
</dbReference>
<comment type="caution">
    <text evidence="9">The sequence shown here is derived from an EMBL/GenBank/DDBJ whole genome shotgun (WGS) entry which is preliminary data.</text>
</comment>
<comment type="subcellular location">
    <subcellularLocation>
        <location evidence="1">Membrane</location>
        <topology evidence="1">Multi-pass membrane protein</topology>
    </subcellularLocation>
</comment>
<dbReference type="InterPro" id="IPR022764">
    <property type="entry name" value="Peptidase_S54_rhomboid_dom"/>
</dbReference>
<dbReference type="InterPro" id="IPR011990">
    <property type="entry name" value="TPR-like_helical_dom_sf"/>
</dbReference>
<keyword evidence="4" id="KW-0378">Hydrolase</keyword>
<feature type="transmembrane region" description="Helical" evidence="7">
    <location>
        <begin position="145"/>
        <end position="168"/>
    </location>
</feature>
<organism evidence="9 10">
    <name type="scientific">Candidatus Saccharicenans subterraneus</name>
    <dbReference type="NCBI Taxonomy" id="2508984"/>
    <lineage>
        <taxon>Bacteria</taxon>
        <taxon>Candidatus Aminicenantota</taxon>
        <taxon>Candidatus Aminicenantia</taxon>
        <taxon>Candidatus Aminicenantales</taxon>
        <taxon>Candidatus Saccharicenantaceae</taxon>
        <taxon>Candidatus Saccharicenans</taxon>
    </lineage>
</organism>
<dbReference type="PANTHER" id="PTHR43731:SF14">
    <property type="entry name" value="PRESENILIN-ASSOCIATED RHOMBOID-LIKE PROTEIN, MITOCHONDRIAL"/>
    <property type="match status" value="1"/>
</dbReference>
<feature type="transmembrane region" description="Helical" evidence="7">
    <location>
        <begin position="180"/>
        <end position="201"/>
    </location>
</feature>
<dbReference type="SUPFAM" id="SSF144091">
    <property type="entry name" value="Rhomboid-like"/>
    <property type="match status" value="1"/>
</dbReference>
<keyword evidence="6 7" id="KW-0472">Membrane</keyword>
<dbReference type="AlphaFoldDB" id="A0A3E2BJP9"/>
<feature type="transmembrane region" description="Helical" evidence="7">
    <location>
        <begin position="268"/>
        <end position="294"/>
    </location>
</feature>
<evidence type="ECO:0000256" key="6">
    <source>
        <dbReference type="ARBA" id="ARBA00023136"/>
    </source>
</evidence>
<keyword evidence="5 7" id="KW-1133">Transmembrane helix</keyword>
<dbReference type="Proteomes" id="UP000257323">
    <property type="component" value="Unassembled WGS sequence"/>
</dbReference>
<evidence type="ECO:0000313" key="10">
    <source>
        <dbReference type="Proteomes" id="UP000257323"/>
    </source>
</evidence>
<keyword evidence="3 7" id="KW-0812">Transmembrane</keyword>
<gene>
    <name evidence="9" type="ORF">OP8BY_1160</name>
</gene>
<evidence type="ECO:0000256" key="3">
    <source>
        <dbReference type="ARBA" id="ARBA00022692"/>
    </source>
</evidence>
<dbReference type="GO" id="GO:0004252">
    <property type="term" value="F:serine-type endopeptidase activity"/>
    <property type="evidence" value="ECO:0007669"/>
    <property type="project" value="InterPro"/>
</dbReference>
<evidence type="ECO:0000256" key="7">
    <source>
        <dbReference type="SAM" id="Phobius"/>
    </source>
</evidence>
<evidence type="ECO:0000256" key="4">
    <source>
        <dbReference type="ARBA" id="ARBA00022801"/>
    </source>
</evidence>
<dbReference type="Gene3D" id="1.20.1540.10">
    <property type="entry name" value="Rhomboid-like"/>
    <property type="match status" value="1"/>
</dbReference>
<feature type="transmembrane region" description="Helical" evidence="7">
    <location>
        <begin position="233"/>
        <end position="262"/>
    </location>
</feature>
<name>A0A3E2BJP9_9BACT</name>
<dbReference type="PANTHER" id="PTHR43731">
    <property type="entry name" value="RHOMBOID PROTEASE"/>
    <property type="match status" value="1"/>
</dbReference>
<reference evidence="9 10" key="1">
    <citation type="submission" date="2018-08" db="EMBL/GenBank/DDBJ databases">
        <title>Genome analysis of the thermophilic bacterium of the candidate phylum Aminicenantes from deep subsurface aquifer revealed its physiology and ecological role.</title>
        <authorList>
            <person name="Kadnikov V.V."/>
            <person name="Mardanov A.V."/>
            <person name="Beletsky A.V."/>
            <person name="Karnachuk O.V."/>
            <person name="Ravin N.V."/>
        </authorList>
    </citation>
    <scope>NUCLEOTIDE SEQUENCE [LARGE SCALE GENOMIC DNA]</scope>
    <source>
        <strain evidence="9">BY38</strain>
    </source>
</reference>
<dbReference type="GO" id="GO:0016020">
    <property type="term" value="C:membrane"/>
    <property type="evidence" value="ECO:0007669"/>
    <property type="project" value="UniProtKB-SubCell"/>
</dbReference>
<dbReference type="InterPro" id="IPR050925">
    <property type="entry name" value="Rhomboid_protease_S54"/>
</dbReference>
<proteinExistence type="inferred from homology"/>
<comment type="similarity">
    <text evidence="2">Belongs to the peptidase S54 family.</text>
</comment>
<protein>
    <submittedName>
        <fullName evidence="9">Rhomboid family protein</fullName>
    </submittedName>
</protein>
<dbReference type="EMBL" id="QUAH01000015">
    <property type="protein sequence ID" value="RFT14960.1"/>
    <property type="molecule type" value="Genomic_DNA"/>
</dbReference>
<feature type="transmembrane region" description="Helical" evidence="7">
    <location>
        <begin position="16"/>
        <end position="36"/>
    </location>
</feature>
<evidence type="ECO:0000256" key="5">
    <source>
        <dbReference type="ARBA" id="ARBA00022989"/>
    </source>
</evidence>
<dbReference type="Pfam" id="PF01694">
    <property type="entry name" value="Rhomboid"/>
    <property type="match status" value="1"/>
</dbReference>
<feature type="domain" description="Peptidase S54 rhomboid" evidence="8">
    <location>
        <begin position="142"/>
        <end position="295"/>
    </location>
</feature>
<dbReference type="Gene3D" id="1.25.40.10">
    <property type="entry name" value="Tetratricopeptide repeat domain"/>
    <property type="match status" value="1"/>
</dbReference>
<evidence type="ECO:0000256" key="2">
    <source>
        <dbReference type="ARBA" id="ARBA00009045"/>
    </source>
</evidence>
<sequence length="503" mass="57751">MASWRENKLWKEQKRFIITTAIIGFFLPIIILFLKIIVVFSFTRYFVIPTLFLGYVMIKSIERGDSFLDTLRDYCTFVTFDYVERESLLEKRFNATYALILINVAIHYGLELLGPQARSEAVLNLAFLPLRLHPWNLLLGPLTNIFLHADAEHLWGNMFFLWVFGLVLERRIGWKRLLAIYLISGVVGSLISAYLDIALFASWSTGIGASGAISGLIGAFALRLFYKRMVFPLPILGVVSGLMGFSLKVRMNSLMLIMFYFFHDFMGGLMQLAGVDIGIGFLDHLGGTFFGMYLASRMKFQDAAVEEMMLERAETAIDESGDNQQAERLLELLLEKNPDRVEALVLLARLKNRSRPSEEGKWLYLKAMDLLIEKEPEKAAQVFAEYFGCYREPLEPDRQYRLTGALEKIGKASLAARALELLVDDPETPEIWRPRLLYRAAQILEKLEFFEGACFRYEQLLEKYPDFPEVDKVRQKLEKLKTVHGDTTWSSFVRKKSDTMPVP</sequence>